<comment type="caution">
    <text evidence="1">The sequence shown here is derived from an EMBL/GenBank/DDBJ whole genome shotgun (WGS) entry which is preliminary data.</text>
</comment>
<keyword evidence="2" id="KW-1185">Reference proteome</keyword>
<proteinExistence type="predicted"/>
<protein>
    <submittedName>
        <fullName evidence="1">Autotransporter beta-domain protein</fullName>
    </submittedName>
</protein>
<sequence>LRGSSRTYNVDLGSKIQF</sequence>
<name>A0ABN0MP46_CHLPS</name>
<evidence type="ECO:0000313" key="1">
    <source>
        <dbReference type="EMBL" id="EPJ27756.1"/>
    </source>
</evidence>
<organism evidence="1 2">
    <name type="scientific">Chlamydia psittaci 99DC5</name>
    <dbReference type="NCBI Taxonomy" id="1112251"/>
    <lineage>
        <taxon>Bacteria</taxon>
        <taxon>Pseudomonadati</taxon>
        <taxon>Chlamydiota</taxon>
        <taxon>Chlamydiia</taxon>
        <taxon>Chlamydiales</taxon>
        <taxon>Chlamydiaceae</taxon>
        <taxon>Chlamydia/Chlamydophila group</taxon>
        <taxon>Chlamydia</taxon>
    </lineage>
</organism>
<dbReference type="Proteomes" id="UP000014627">
    <property type="component" value="Unassembled WGS sequence"/>
</dbReference>
<evidence type="ECO:0000313" key="2">
    <source>
        <dbReference type="Proteomes" id="UP000014627"/>
    </source>
</evidence>
<feature type="non-terminal residue" evidence="1">
    <location>
        <position position="1"/>
    </location>
</feature>
<dbReference type="EMBL" id="ATLC01000049">
    <property type="protein sequence ID" value="EPJ27756.1"/>
    <property type="molecule type" value="Genomic_DNA"/>
</dbReference>
<reference evidence="1 2" key="1">
    <citation type="submission" date="2013-04" db="EMBL/GenBank/DDBJ databases">
        <title>Genome sequence of Chlamydia psittaci 99DC5.</title>
        <authorList>
            <person name="Huot-Creasy H."/>
            <person name="McCracken C.L."/>
            <person name="Humphries M."/>
            <person name="Sachse K."/>
            <person name="Laroucau K."/>
            <person name="Bavoil P."/>
            <person name="Myers G.S."/>
        </authorList>
    </citation>
    <scope>NUCLEOTIDE SEQUENCE [LARGE SCALE GENOMIC DNA]</scope>
    <source>
        <strain evidence="1 2">99DC5</strain>
    </source>
</reference>
<accession>A0ABN0MP46</accession>
<gene>
    <name evidence="1" type="ORF">CP99DC5_0728B</name>
</gene>